<protein>
    <submittedName>
        <fullName evidence="2">Uncharacterized protein</fullName>
    </submittedName>
</protein>
<sequence>PSSGPLLHRSNPNELGWILGHDCYNMRDCRLGAIQRQSSETAGQAQRWSYPNAPASHHNTQ</sequence>
<feature type="compositionally biased region" description="Polar residues" evidence="1">
    <location>
        <begin position="37"/>
        <end position="49"/>
    </location>
</feature>
<feature type="non-terminal residue" evidence="2">
    <location>
        <position position="1"/>
    </location>
</feature>
<reference evidence="2" key="1">
    <citation type="submission" date="2018-05" db="EMBL/GenBank/DDBJ databases">
        <authorList>
            <person name="Lanie J.A."/>
            <person name="Ng W.-L."/>
            <person name="Kazmierczak K.M."/>
            <person name="Andrzejewski T.M."/>
            <person name="Davidsen T.M."/>
            <person name="Wayne K.J."/>
            <person name="Tettelin H."/>
            <person name="Glass J.I."/>
            <person name="Rusch D."/>
            <person name="Podicherti R."/>
            <person name="Tsui H.-C.T."/>
            <person name="Winkler M.E."/>
        </authorList>
    </citation>
    <scope>NUCLEOTIDE SEQUENCE</scope>
</reference>
<evidence type="ECO:0000313" key="2">
    <source>
        <dbReference type="EMBL" id="SVD97962.1"/>
    </source>
</evidence>
<dbReference type="AlphaFoldDB" id="A0A382ZR79"/>
<gene>
    <name evidence="2" type="ORF">METZ01_LOCUS450816</name>
</gene>
<accession>A0A382ZR79</accession>
<proteinExistence type="predicted"/>
<organism evidence="2">
    <name type="scientific">marine metagenome</name>
    <dbReference type="NCBI Taxonomy" id="408172"/>
    <lineage>
        <taxon>unclassified sequences</taxon>
        <taxon>metagenomes</taxon>
        <taxon>ecological metagenomes</taxon>
    </lineage>
</organism>
<evidence type="ECO:0000256" key="1">
    <source>
        <dbReference type="SAM" id="MobiDB-lite"/>
    </source>
</evidence>
<dbReference type="EMBL" id="UINC01185974">
    <property type="protein sequence ID" value="SVD97962.1"/>
    <property type="molecule type" value="Genomic_DNA"/>
</dbReference>
<name>A0A382ZR79_9ZZZZ</name>
<feature type="region of interest" description="Disordered" evidence="1">
    <location>
        <begin position="37"/>
        <end position="61"/>
    </location>
</feature>